<dbReference type="GO" id="GO:0016779">
    <property type="term" value="F:nucleotidyltransferase activity"/>
    <property type="evidence" value="ECO:0007669"/>
    <property type="project" value="UniProtKB-KW"/>
</dbReference>
<evidence type="ECO:0000313" key="2">
    <source>
        <dbReference type="Proteomes" id="UP001595443"/>
    </source>
</evidence>
<proteinExistence type="predicted"/>
<dbReference type="EMBL" id="JBHRSK010000025">
    <property type="protein sequence ID" value="MFC2970498.1"/>
    <property type="molecule type" value="Genomic_DNA"/>
</dbReference>
<evidence type="ECO:0000313" key="1">
    <source>
        <dbReference type="EMBL" id="MFC2970498.1"/>
    </source>
</evidence>
<gene>
    <name evidence="1" type="ORF">ACFOES_20570</name>
</gene>
<accession>A0ABV7AN46</accession>
<keyword evidence="1" id="KW-0808">Transferase</keyword>
<protein>
    <submittedName>
        <fullName evidence="1">UTP--glucose-1-phosphate uridylyltransferase</fullName>
    </submittedName>
</protein>
<organism evidence="1 2">
    <name type="scientific">Acidimangrovimonas pyrenivorans</name>
    <dbReference type="NCBI Taxonomy" id="2030798"/>
    <lineage>
        <taxon>Bacteria</taxon>
        <taxon>Pseudomonadati</taxon>
        <taxon>Pseudomonadota</taxon>
        <taxon>Alphaproteobacteria</taxon>
        <taxon>Rhodobacterales</taxon>
        <taxon>Paracoccaceae</taxon>
        <taxon>Acidimangrovimonas</taxon>
    </lineage>
</organism>
<feature type="non-terminal residue" evidence="1">
    <location>
        <position position="1"/>
    </location>
</feature>
<reference evidence="2" key="1">
    <citation type="journal article" date="2019" name="Int. J. Syst. Evol. Microbiol.">
        <title>The Global Catalogue of Microorganisms (GCM) 10K type strain sequencing project: providing services to taxonomists for standard genome sequencing and annotation.</title>
        <authorList>
            <consortium name="The Broad Institute Genomics Platform"/>
            <consortium name="The Broad Institute Genome Sequencing Center for Infectious Disease"/>
            <person name="Wu L."/>
            <person name="Ma J."/>
        </authorList>
    </citation>
    <scope>NUCLEOTIDE SEQUENCE [LARGE SCALE GENOMIC DNA]</scope>
    <source>
        <strain evidence="2">KCTC 62192</strain>
    </source>
</reference>
<keyword evidence="1" id="KW-0548">Nucleotidyltransferase</keyword>
<dbReference type="Proteomes" id="UP001595443">
    <property type="component" value="Unassembled WGS sequence"/>
</dbReference>
<comment type="caution">
    <text evidence="1">The sequence shown here is derived from an EMBL/GenBank/DDBJ whole genome shotgun (WGS) entry which is preliminary data.</text>
</comment>
<sequence length="48" mass="5421">RFRGQRFDCGSKAGFLQATVAFGLAREELKDELGRYLREVMAIDKAAE</sequence>
<name>A0ABV7AN46_9RHOB</name>
<keyword evidence="2" id="KW-1185">Reference proteome</keyword>